<dbReference type="CDD" id="cd00229">
    <property type="entry name" value="SGNH_hydrolase"/>
    <property type="match status" value="1"/>
</dbReference>
<dbReference type="EMBL" id="LR536450">
    <property type="protein sequence ID" value="VFU10727.1"/>
    <property type="molecule type" value="Genomic_DNA"/>
</dbReference>
<sequence length="269" mass="28886">MARKTIGESAQKGALALAFCVCAALPLRAEEAPAPVAAPPLSPSCEVPAVDIATPASLPNFAAALQKHQAVHILAIGSSSTVGIGSSGSNKSYPSLLEAILEHALKGVDIIVVNRGLPGEVAESTSERIRNEVALSKPDLVLWQLGTNDALARVSPADFEATVQSTIEWLKENQVDVVLVGLQYAPRLARDSNYAAIRDALKNIAAKENVLYISRYDAMRFIAKTRANLQLMSRDNFHLNDLGYQCMAEHVAHAVIISLFMKRVRPLAN</sequence>
<dbReference type="InterPro" id="IPR036514">
    <property type="entry name" value="SGNH_hydro_sf"/>
</dbReference>
<gene>
    <name evidence="2" type="ORF">MTUNDRAET4_3846</name>
</gene>
<reference evidence="2 3" key="1">
    <citation type="submission" date="2019-03" db="EMBL/GenBank/DDBJ databases">
        <authorList>
            <person name="Kox A.R. M."/>
        </authorList>
    </citation>
    <scope>NUCLEOTIDE SEQUENCE [LARGE SCALE GENOMIC DNA]</scope>
    <source>
        <strain evidence="2">MTUNDRAET4 annotated genome</strain>
    </source>
</reference>
<keyword evidence="1" id="KW-0732">Signal</keyword>
<evidence type="ECO:0000313" key="2">
    <source>
        <dbReference type="EMBL" id="VFU10727.1"/>
    </source>
</evidence>
<name>A0A4U8Z5B9_METTU</name>
<feature type="signal peptide" evidence="1">
    <location>
        <begin position="1"/>
        <end position="29"/>
    </location>
</feature>
<accession>A0A4U8Z5B9</accession>
<evidence type="ECO:0000256" key="1">
    <source>
        <dbReference type="SAM" id="SignalP"/>
    </source>
</evidence>
<dbReference type="GO" id="GO:0004622">
    <property type="term" value="F:phosphatidylcholine lysophospholipase activity"/>
    <property type="evidence" value="ECO:0007669"/>
    <property type="project" value="TreeGrafter"/>
</dbReference>
<protein>
    <submittedName>
        <fullName evidence="2">GDSL family lipase</fullName>
    </submittedName>
</protein>
<dbReference type="InterPro" id="IPR051532">
    <property type="entry name" value="Ester_Hydrolysis_Enzymes"/>
</dbReference>
<dbReference type="SUPFAM" id="SSF52266">
    <property type="entry name" value="SGNH hydrolase"/>
    <property type="match status" value="1"/>
</dbReference>
<organism evidence="2 3">
    <name type="scientific">Methylocella tundrae</name>
    <dbReference type="NCBI Taxonomy" id="227605"/>
    <lineage>
        <taxon>Bacteria</taxon>
        <taxon>Pseudomonadati</taxon>
        <taxon>Pseudomonadota</taxon>
        <taxon>Alphaproteobacteria</taxon>
        <taxon>Hyphomicrobiales</taxon>
        <taxon>Beijerinckiaceae</taxon>
        <taxon>Methylocella</taxon>
    </lineage>
</organism>
<dbReference type="AlphaFoldDB" id="A0A4U8Z5B9"/>
<feature type="chain" id="PRO_5020348629" evidence="1">
    <location>
        <begin position="30"/>
        <end position="269"/>
    </location>
</feature>
<dbReference type="PANTHER" id="PTHR30383">
    <property type="entry name" value="THIOESTERASE 1/PROTEASE 1/LYSOPHOSPHOLIPASE L1"/>
    <property type="match status" value="1"/>
</dbReference>
<proteinExistence type="predicted"/>
<dbReference type="PANTHER" id="PTHR30383:SF5">
    <property type="entry name" value="SGNH HYDROLASE-TYPE ESTERASE DOMAIN-CONTAINING PROTEIN"/>
    <property type="match status" value="1"/>
</dbReference>
<dbReference type="Proteomes" id="UP000294360">
    <property type="component" value="Chromosome"/>
</dbReference>
<dbReference type="RefSeq" id="WP_244605887.1">
    <property type="nucleotide sequence ID" value="NZ_CP139089.1"/>
</dbReference>
<dbReference type="Gene3D" id="3.40.50.1110">
    <property type="entry name" value="SGNH hydrolase"/>
    <property type="match status" value="1"/>
</dbReference>
<dbReference type="InterPro" id="IPR057572">
    <property type="entry name" value="NonGDSL"/>
</dbReference>
<evidence type="ECO:0000313" key="3">
    <source>
        <dbReference type="Proteomes" id="UP000294360"/>
    </source>
</evidence>
<dbReference type="KEGG" id="mtun:MTUNDRAET4_3846"/>
<dbReference type="Pfam" id="PF25182">
    <property type="entry name" value="NonGDSL"/>
    <property type="match status" value="1"/>
</dbReference>